<dbReference type="OrthoDB" id="6132182at2759"/>
<dbReference type="Proteomes" id="UP000016801">
    <property type="component" value="Unassembled WGS sequence"/>
</dbReference>
<dbReference type="AlphaFoldDB" id="M1WHX7"/>
<feature type="chain" id="PRO_5004019271" evidence="3">
    <location>
        <begin position="22"/>
        <end position="542"/>
    </location>
</feature>
<dbReference type="HOGENOM" id="CLU_035914_0_1_1"/>
<evidence type="ECO:0000256" key="3">
    <source>
        <dbReference type="SAM" id="SignalP"/>
    </source>
</evidence>
<feature type="signal peptide" evidence="3">
    <location>
        <begin position="1"/>
        <end position="21"/>
    </location>
</feature>
<keyword evidence="6" id="KW-0503">Monooxygenase</keyword>
<dbReference type="PRINTS" id="PR00092">
    <property type="entry name" value="TYROSINASE"/>
</dbReference>
<comment type="caution">
    <text evidence="6">The sequence shown here is derived from an EMBL/GenBank/DDBJ whole genome shotgun (WGS) entry which is preliminary data.</text>
</comment>
<dbReference type="PANTHER" id="PTHR11474:SF125">
    <property type="entry name" value="N-ACETYL-6-HYDROXYTRYPTOPHAN OXIDASE IVOB-RELATED"/>
    <property type="match status" value="1"/>
</dbReference>
<gene>
    <name evidence="6" type="ORF">CPUR_07424</name>
</gene>
<feature type="domain" description="Tyrosinase copper-binding" evidence="4">
    <location>
        <begin position="110"/>
        <end position="127"/>
    </location>
</feature>
<dbReference type="InterPro" id="IPR008922">
    <property type="entry name" value="Di-copper_centre_dom_sf"/>
</dbReference>
<evidence type="ECO:0000256" key="1">
    <source>
        <dbReference type="ARBA" id="ARBA00022723"/>
    </source>
</evidence>
<dbReference type="GO" id="GO:0004497">
    <property type="term" value="F:monooxygenase activity"/>
    <property type="evidence" value="ECO:0007669"/>
    <property type="project" value="UniProtKB-KW"/>
</dbReference>
<dbReference type="Gene3D" id="1.10.1280.10">
    <property type="entry name" value="Di-copper center containing domain from catechol oxidase"/>
    <property type="match status" value="1"/>
</dbReference>
<evidence type="ECO:0000256" key="2">
    <source>
        <dbReference type="ARBA" id="ARBA00023002"/>
    </source>
</evidence>
<sequence>MSRVLHCLVWLAIAFSAIASADLDERLMAKLVKEYQTNTIKGLNGSCTQDNVVVRKEWGNLSLRSRREYIAAVKCLAALPSKIDPKLAPGARSRYDDFEATHIRLATKIHGTGFFLPWHRHFVHLYETALRDECNYTDYQPYWDWSKYAYQPVQANPLYDGSDTSMGSNGRYIPGRNGTVQVLPVPEPNPPTLYCPAGTGGGYVERGSFASWILHLGPVLRMFVRNGTPVRPNPRPDGLGYNPRHMIRDFNNTLLQENNSYKIINYMLTKLTNMHAFNSYFYGVPHIGGHLFISGYDNDFYTSPGDPLFYFHHAQMDRIWSIWQSLDFSTRENALDGTLTMDNVPPSRDVTLEDIMSFDFQPSIPVGQRMSPTKNGLCYISPWSCSVEVVGNHDKSEHFLKNIRRYNAALSLTSCSVDGEPRIDLQLHSELYHWQGPLRGKAPAFAQLLFYNTEEATVHRLERPSHSKLDTELLKELHDELIEYNPFVPIYKTAKERLDGELQQSGEGDYQLSLNPQLGLVMQEGGQTGGGRTCQSWTRLRV</sequence>
<reference evidence="6 7" key="1">
    <citation type="journal article" date="2013" name="PLoS Genet.">
        <title>Plant-symbiotic fungi as chemical engineers: Multi-genome analysis of the Clavicipitaceae reveals dynamics of alkaloid loci.</title>
        <authorList>
            <person name="Schardl C.L."/>
            <person name="Young C.A."/>
            <person name="Hesse U."/>
            <person name="Amyotte S.G."/>
            <person name="Andreeva K."/>
            <person name="Calie P.J."/>
            <person name="Fleetwood D.J."/>
            <person name="Haws D.C."/>
            <person name="Moore N."/>
            <person name="Oeser B."/>
            <person name="Panaccione D.G."/>
            <person name="Schweri K.K."/>
            <person name="Voisey C.R."/>
            <person name="Farman M.L."/>
            <person name="Jaromczyk J.W."/>
            <person name="Roe B.A."/>
            <person name="O'Sullivan D.M."/>
            <person name="Scott B."/>
            <person name="Tudzynski P."/>
            <person name="An Z."/>
            <person name="Arnaoudova E.G."/>
            <person name="Bullock C.T."/>
            <person name="Charlton N.D."/>
            <person name="Chen L."/>
            <person name="Cox M."/>
            <person name="Dinkins R.D."/>
            <person name="Florea S."/>
            <person name="Glenn A.E."/>
            <person name="Gordon A."/>
            <person name="Gueldener U."/>
            <person name="Harris D.R."/>
            <person name="Hollin W."/>
            <person name="Jaromczyk J."/>
            <person name="Johnson R.D."/>
            <person name="Khan A.K."/>
            <person name="Leistner E."/>
            <person name="Leuchtmann A."/>
            <person name="Li C."/>
            <person name="Liu J."/>
            <person name="Liu J."/>
            <person name="Liu M."/>
            <person name="Mace W."/>
            <person name="Machado C."/>
            <person name="Nagabhyru P."/>
            <person name="Pan J."/>
            <person name="Schmid J."/>
            <person name="Sugawara K."/>
            <person name="Steiner U."/>
            <person name="Takach J.E."/>
            <person name="Tanaka E."/>
            <person name="Webb J.S."/>
            <person name="Wilson E.V."/>
            <person name="Wiseman J.L."/>
            <person name="Yoshida R."/>
            <person name="Zeng Z."/>
        </authorList>
    </citation>
    <scope>NUCLEOTIDE SEQUENCE [LARGE SCALE GENOMIC DNA]</scope>
    <source>
        <strain evidence="6 7">20.1</strain>
    </source>
</reference>
<dbReference type="EMBL" id="CAGA01000059">
    <property type="protein sequence ID" value="CCE33499.1"/>
    <property type="molecule type" value="Genomic_DNA"/>
</dbReference>
<dbReference type="InterPro" id="IPR050316">
    <property type="entry name" value="Tyrosinase/Hemocyanin"/>
</dbReference>
<keyword evidence="7" id="KW-1185">Reference proteome</keyword>
<dbReference type="Pfam" id="PF00264">
    <property type="entry name" value="Tyrosinase"/>
    <property type="match status" value="1"/>
</dbReference>
<keyword evidence="2" id="KW-0560">Oxidoreductase</keyword>
<accession>M1WHX7</accession>
<dbReference type="InterPro" id="IPR002227">
    <property type="entry name" value="Tyrosinase_Cu-bd"/>
</dbReference>
<dbReference type="VEuPathDB" id="FungiDB:CPUR_07424"/>
<proteinExistence type="predicted"/>
<keyword evidence="3" id="KW-0732">Signal</keyword>
<dbReference type="SUPFAM" id="SSF48056">
    <property type="entry name" value="Di-copper centre-containing domain"/>
    <property type="match status" value="1"/>
</dbReference>
<dbReference type="PANTHER" id="PTHR11474">
    <property type="entry name" value="TYROSINASE FAMILY MEMBER"/>
    <property type="match status" value="1"/>
</dbReference>
<feature type="domain" description="Tyrosinase copper-binding" evidence="5">
    <location>
        <begin position="306"/>
        <end position="317"/>
    </location>
</feature>
<organism evidence="6 7">
    <name type="scientific">Claviceps purpurea (strain 20.1)</name>
    <name type="common">Ergot fungus</name>
    <name type="synonym">Sphacelia segetum</name>
    <dbReference type="NCBI Taxonomy" id="1111077"/>
    <lineage>
        <taxon>Eukaryota</taxon>
        <taxon>Fungi</taxon>
        <taxon>Dikarya</taxon>
        <taxon>Ascomycota</taxon>
        <taxon>Pezizomycotina</taxon>
        <taxon>Sordariomycetes</taxon>
        <taxon>Hypocreomycetidae</taxon>
        <taxon>Hypocreales</taxon>
        <taxon>Clavicipitaceae</taxon>
        <taxon>Claviceps</taxon>
    </lineage>
</organism>
<evidence type="ECO:0000313" key="6">
    <source>
        <dbReference type="EMBL" id="CCE33499.1"/>
    </source>
</evidence>
<evidence type="ECO:0000259" key="4">
    <source>
        <dbReference type="PROSITE" id="PS00497"/>
    </source>
</evidence>
<dbReference type="GO" id="GO:0046872">
    <property type="term" value="F:metal ion binding"/>
    <property type="evidence" value="ECO:0007669"/>
    <property type="project" value="UniProtKB-KW"/>
</dbReference>
<keyword evidence="1" id="KW-0479">Metal-binding</keyword>
<evidence type="ECO:0000313" key="7">
    <source>
        <dbReference type="Proteomes" id="UP000016801"/>
    </source>
</evidence>
<dbReference type="PROSITE" id="PS00498">
    <property type="entry name" value="TYROSINASE_2"/>
    <property type="match status" value="1"/>
</dbReference>
<dbReference type="eggNOG" id="KOG0987">
    <property type="taxonomic scope" value="Eukaryota"/>
</dbReference>
<name>M1WHX7_CLAP2</name>
<protein>
    <submittedName>
        <fullName evidence="6">Related to monophenol monooxygenase (Tyrosinase)</fullName>
    </submittedName>
</protein>
<dbReference type="PROSITE" id="PS00497">
    <property type="entry name" value="TYROSINASE_1"/>
    <property type="match status" value="1"/>
</dbReference>
<evidence type="ECO:0000259" key="5">
    <source>
        <dbReference type="PROSITE" id="PS00498"/>
    </source>
</evidence>